<dbReference type="PANTHER" id="PTHR11923:SF51">
    <property type="entry name" value="LYSOSOME MEMBRANE PROTEIN 2"/>
    <property type="match status" value="1"/>
</dbReference>
<evidence type="ECO:0000256" key="1">
    <source>
        <dbReference type="ARBA" id="ARBA00004370"/>
    </source>
</evidence>
<dbReference type="Proteomes" id="UP001497525">
    <property type="component" value="Unassembled WGS sequence"/>
</dbReference>
<proteinExistence type="inferred from homology"/>
<dbReference type="EMBL" id="CAXLJL010000066">
    <property type="protein sequence ID" value="CAL5130445.1"/>
    <property type="molecule type" value="Genomic_DNA"/>
</dbReference>
<comment type="caution">
    <text evidence="8">The sequence shown here is derived from an EMBL/GenBank/DDBJ whole genome shotgun (WGS) entry which is preliminary data.</text>
</comment>
<evidence type="ECO:0000313" key="8">
    <source>
        <dbReference type="EMBL" id="CAL5130445.1"/>
    </source>
</evidence>
<evidence type="ECO:0000313" key="9">
    <source>
        <dbReference type="Proteomes" id="UP001497525"/>
    </source>
</evidence>
<dbReference type="Pfam" id="PF01130">
    <property type="entry name" value="CD36"/>
    <property type="match status" value="2"/>
</dbReference>
<dbReference type="GO" id="GO:0005737">
    <property type="term" value="C:cytoplasm"/>
    <property type="evidence" value="ECO:0007669"/>
    <property type="project" value="TreeGrafter"/>
</dbReference>
<feature type="transmembrane region" description="Helical" evidence="7">
    <location>
        <begin position="304"/>
        <end position="332"/>
    </location>
</feature>
<gene>
    <name evidence="8" type="ORF">CDAUBV1_LOCUS2501</name>
</gene>
<dbReference type="AlphaFoldDB" id="A0AAV2SZP1"/>
<protein>
    <submittedName>
        <fullName evidence="8">Uncharacterized protein</fullName>
    </submittedName>
</protein>
<comment type="subcellular location">
    <subcellularLocation>
        <location evidence="1">Membrane</location>
    </subcellularLocation>
</comment>
<evidence type="ECO:0000256" key="3">
    <source>
        <dbReference type="ARBA" id="ARBA00022692"/>
    </source>
</evidence>
<dbReference type="PANTHER" id="PTHR11923">
    <property type="entry name" value="SCAVENGER RECEPTOR CLASS B TYPE-1 SR-B1"/>
    <property type="match status" value="1"/>
</dbReference>
<keyword evidence="6" id="KW-0325">Glycoprotein</keyword>
<accession>A0AAV2SZP1</accession>
<dbReference type="GO" id="GO:0016020">
    <property type="term" value="C:membrane"/>
    <property type="evidence" value="ECO:0007669"/>
    <property type="project" value="UniProtKB-SubCell"/>
</dbReference>
<evidence type="ECO:0000256" key="4">
    <source>
        <dbReference type="ARBA" id="ARBA00022989"/>
    </source>
</evidence>
<sequence length="350" mass="40243">MKTNLETIVRLYVSKGTWTEELMFQYFYLSNKISTVVRRRSLYYIRIRTDHNCSGYTFSAQNRLGFPHEKKKSEITFVEWSSEPVPRSMFYRARYTYHFDPRSSVASDHTGTVTSLNLAYVFFKPFVTGTPHHVYWYNKDWGFSSSTNPAAFNMLNSTETKSDLIEMDTGVKDVNEIGQIRSVNRKSTLRVWENKEANRITGTDGSFARTGLKLGSTQDIYIPEVCRTFRAESIGMQPSKNYPDIETTGMVLEGNKRIQFNILTNKCFKGSYCYFPLAWVDESVAAERDTLEMIRFRVLRFKKLIPTLAIAFGCVFVALSVGIIATLMTFIWTNRTSTLSLLQESECSSP</sequence>
<evidence type="ECO:0000256" key="7">
    <source>
        <dbReference type="SAM" id="Phobius"/>
    </source>
</evidence>
<keyword evidence="5 7" id="KW-0472">Membrane</keyword>
<evidence type="ECO:0000256" key="6">
    <source>
        <dbReference type="ARBA" id="ARBA00023180"/>
    </source>
</evidence>
<evidence type="ECO:0000256" key="2">
    <source>
        <dbReference type="ARBA" id="ARBA00010532"/>
    </source>
</evidence>
<keyword evidence="3 7" id="KW-0812">Transmembrane</keyword>
<reference evidence="8" key="1">
    <citation type="submission" date="2024-06" db="EMBL/GenBank/DDBJ databases">
        <authorList>
            <person name="Liu X."/>
            <person name="Lenzi L."/>
            <person name="Haldenby T S."/>
            <person name="Uol C."/>
        </authorList>
    </citation>
    <scope>NUCLEOTIDE SEQUENCE</scope>
</reference>
<keyword evidence="4 7" id="KW-1133">Transmembrane helix</keyword>
<comment type="similarity">
    <text evidence="2">Belongs to the CD36 family.</text>
</comment>
<dbReference type="GO" id="GO:0005044">
    <property type="term" value="F:scavenger receptor activity"/>
    <property type="evidence" value="ECO:0007669"/>
    <property type="project" value="TreeGrafter"/>
</dbReference>
<dbReference type="InterPro" id="IPR002159">
    <property type="entry name" value="CD36_fam"/>
</dbReference>
<organism evidence="8 9">
    <name type="scientific">Calicophoron daubneyi</name>
    <name type="common">Rumen fluke</name>
    <name type="synonym">Paramphistomum daubneyi</name>
    <dbReference type="NCBI Taxonomy" id="300641"/>
    <lineage>
        <taxon>Eukaryota</taxon>
        <taxon>Metazoa</taxon>
        <taxon>Spiralia</taxon>
        <taxon>Lophotrochozoa</taxon>
        <taxon>Platyhelminthes</taxon>
        <taxon>Trematoda</taxon>
        <taxon>Digenea</taxon>
        <taxon>Plagiorchiida</taxon>
        <taxon>Pronocephalata</taxon>
        <taxon>Paramphistomoidea</taxon>
        <taxon>Paramphistomidae</taxon>
        <taxon>Calicophoron</taxon>
    </lineage>
</organism>
<name>A0AAV2SZP1_CALDB</name>
<evidence type="ECO:0000256" key="5">
    <source>
        <dbReference type="ARBA" id="ARBA00023136"/>
    </source>
</evidence>